<comment type="caution">
    <text evidence="1">The sequence shown here is derived from an EMBL/GenBank/DDBJ whole genome shotgun (WGS) entry which is preliminary data.</text>
</comment>
<protein>
    <submittedName>
        <fullName evidence="1">Uncharacterized protein</fullName>
    </submittedName>
</protein>
<organism evidence="1 2">
    <name type="scientific">Hermanssonia centrifuga</name>
    <dbReference type="NCBI Taxonomy" id="98765"/>
    <lineage>
        <taxon>Eukaryota</taxon>
        <taxon>Fungi</taxon>
        <taxon>Dikarya</taxon>
        <taxon>Basidiomycota</taxon>
        <taxon>Agaricomycotina</taxon>
        <taxon>Agaricomycetes</taxon>
        <taxon>Polyporales</taxon>
        <taxon>Meruliaceae</taxon>
        <taxon>Hermanssonia</taxon>
    </lineage>
</organism>
<proteinExistence type="predicted"/>
<dbReference type="Proteomes" id="UP000186601">
    <property type="component" value="Unassembled WGS sequence"/>
</dbReference>
<evidence type="ECO:0000313" key="2">
    <source>
        <dbReference type="Proteomes" id="UP000186601"/>
    </source>
</evidence>
<sequence>MDHGSLYRLGHVPIRGVPSGSVEPVQNTSAALARRGQTIGSRFSGEDCSLHNGIWPIHKQRLKTHLKDTLVRPHTA</sequence>
<gene>
    <name evidence="1" type="ORF">PHLCEN_2v13373</name>
</gene>
<name>A0A2R6NEF5_9APHY</name>
<keyword evidence="2" id="KW-1185">Reference proteome</keyword>
<dbReference type="AlphaFoldDB" id="A0A2R6NEF5"/>
<evidence type="ECO:0000313" key="1">
    <source>
        <dbReference type="EMBL" id="PSR70753.1"/>
    </source>
</evidence>
<dbReference type="EMBL" id="MLYV02001330">
    <property type="protein sequence ID" value="PSR70753.1"/>
    <property type="molecule type" value="Genomic_DNA"/>
</dbReference>
<accession>A0A2R6NEF5</accession>
<reference evidence="1 2" key="1">
    <citation type="submission" date="2018-02" db="EMBL/GenBank/DDBJ databases">
        <title>Genome sequence of the basidiomycete white-rot fungus Phlebia centrifuga.</title>
        <authorList>
            <person name="Granchi Z."/>
            <person name="Peng M."/>
            <person name="de Vries R.P."/>
            <person name="Hilden K."/>
            <person name="Makela M.R."/>
            <person name="Grigoriev I."/>
            <person name="Riley R."/>
        </authorList>
    </citation>
    <scope>NUCLEOTIDE SEQUENCE [LARGE SCALE GENOMIC DNA]</scope>
    <source>
        <strain evidence="1 2">FBCC195</strain>
    </source>
</reference>